<dbReference type="PROSITE" id="PS50837">
    <property type="entry name" value="NACHT"/>
    <property type="match status" value="1"/>
</dbReference>
<sequence>MPADRLRSTIAQSRASGRQTMVNHIGGGRGGSGGDGHGNGTGGSGGHGMGPSLSFDISVGHLTMHNNVHGDDDFGGRRRYRQAAVGSDPLPDSHLGPYIHQNIHQHGDRGIDILHYAVALEAIHNSAESYPQPRCHPETRIEMLEDLRDWALDTDPETTVLWLYGPAGAGKSAIMQTLASQLKNAGVLGGTFFFKRGHATRGNAKTLFATIAYQLALSVPSLRTPISQIVENDRSIVGLLIEVQMQNLISEPCRLHKNLDPIVILIDGLDECEGHNIQVEILRIILQSSSQDPSPLRFIIASRPEPHIRQVFDSSSSHYCSFNVEQSFHDVRNYLRDELSRIHRDHLTMQNISSPWPIHHVLEELVRKSSGYFIYASTIIKFIGDENYHPPQRLAMVQDASSTGSASPFEALDQLYLTILASARGQSELIQIICAIVNFRLVPRSIDQLFGFAQGETRLILRGLHSVLNIPQDEEHEILSHHASFLDFLKHPDRSGIFCVSTINCRIGLARSLLQFYAGPVQRNEIHLLSNLVHFIISLPPSDAVAQLFPLIGSVNPDFVFDRYWKNNNSPASIISSLKNMRSPPTDVIELWEDYAFMYSIATMEYGGAILSVKRIISPTPELVRILVGLGFLHCRLWELPTTLDLTWTDLRITLCSLRPKLVGNEHVLPIHQPQADHAGVARDLALQLICKMIKNYIATDGGVNLTACRDPVFLYNSRWFLHDLEAYAEAQMVSIVQRDNR</sequence>
<dbReference type="PANTHER" id="PTHR10039:SF14">
    <property type="entry name" value="NACHT DOMAIN-CONTAINING PROTEIN"/>
    <property type="match status" value="1"/>
</dbReference>
<reference evidence="4" key="1">
    <citation type="submission" date="2020-05" db="EMBL/GenBank/DDBJ databases">
        <title>Mycena genomes resolve the evolution of fungal bioluminescence.</title>
        <authorList>
            <person name="Tsai I.J."/>
        </authorList>
    </citation>
    <scope>NUCLEOTIDE SEQUENCE</scope>
    <source>
        <strain evidence="4">160909Yilan</strain>
    </source>
</reference>
<evidence type="ECO:0000256" key="2">
    <source>
        <dbReference type="SAM" id="MobiDB-lite"/>
    </source>
</evidence>
<comment type="caution">
    <text evidence="4">The sequence shown here is derived from an EMBL/GenBank/DDBJ whole genome shotgun (WGS) entry which is preliminary data.</text>
</comment>
<evidence type="ECO:0000259" key="3">
    <source>
        <dbReference type="PROSITE" id="PS50837"/>
    </source>
</evidence>
<feature type="compositionally biased region" description="Polar residues" evidence="2">
    <location>
        <begin position="9"/>
        <end position="22"/>
    </location>
</feature>
<dbReference type="PANTHER" id="PTHR10039">
    <property type="entry name" value="AMELOGENIN"/>
    <property type="match status" value="1"/>
</dbReference>
<keyword evidence="1" id="KW-0677">Repeat</keyword>
<dbReference type="OrthoDB" id="5967843at2759"/>
<dbReference type="EMBL" id="JACAZH010000079">
    <property type="protein sequence ID" value="KAF7328445.1"/>
    <property type="molecule type" value="Genomic_DNA"/>
</dbReference>
<evidence type="ECO:0000313" key="5">
    <source>
        <dbReference type="Proteomes" id="UP000623467"/>
    </source>
</evidence>
<evidence type="ECO:0000313" key="4">
    <source>
        <dbReference type="EMBL" id="KAF7328445.1"/>
    </source>
</evidence>
<dbReference type="SUPFAM" id="SSF52540">
    <property type="entry name" value="P-loop containing nucleoside triphosphate hydrolases"/>
    <property type="match status" value="1"/>
</dbReference>
<dbReference type="Pfam" id="PF24883">
    <property type="entry name" value="NPHP3_N"/>
    <property type="match status" value="1"/>
</dbReference>
<feature type="domain" description="NACHT" evidence="3">
    <location>
        <begin position="159"/>
        <end position="304"/>
    </location>
</feature>
<keyword evidence="5" id="KW-1185">Reference proteome</keyword>
<feature type="compositionally biased region" description="Gly residues" evidence="2">
    <location>
        <begin position="25"/>
        <end position="49"/>
    </location>
</feature>
<dbReference type="Proteomes" id="UP000623467">
    <property type="component" value="Unassembled WGS sequence"/>
</dbReference>
<dbReference type="Gene3D" id="3.40.50.300">
    <property type="entry name" value="P-loop containing nucleotide triphosphate hydrolases"/>
    <property type="match status" value="1"/>
</dbReference>
<dbReference type="InterPro" id="IPR027417">
    <property type="entry name" value="P-loop_NTPase"/>
</dbReference>
<proteinExistence type="predicted"/>
<dbReference type="InterPro" id="IPR007111">
    <property type="entry name" value="NACHT_NTPase"/>
</dbReference>
<evidence type="ECO:0000256" key="1">
    <source>
        <dbReference type="ARBA" id="ARBA00022737"/>
    </source>
</evidence>
<gene>
    <name evidence="4" type="ORF">MSAN_02483400</name>
</gene>
<accession>A0A8H6TZN7</accession>
<feature type="region of interest" description="Disordered" evidence="2">
    <location>
        <begin position="1"/>
        <end position="50"/>
    </location>
</feature>
<organism evidence="4 5">
    <name type="scientific">Mycena sanguinolenta</name>
    <dbReference type="NCBI Taxonomy" id="230812"/>
    <lineage>
        <taxon>Eukaryota</taxon>
        <taxon>Fungi</taxon>
        <taxon>Dikarya</taxon>
        <taxon>Basidiomycota</taxon>
        <taxon>Agaricomycotina</taxon>
        <taxon>Agaricomycetes</taxon>
        <taxon>Agaricomycetidae</taxon>
        <taxon>Agaricales</taxon>
        <taxon>Marasmiineae</taxon>
        <taxon>Mycenaceae</taxon>
        <taxon>Mycena</taxon>
    </lineage>
</organism>
<name>A0A8H6TZN7_9AGAR</name>
<dbReference type="InterPro" id="IPR056884">
    <property type="entry name" value="NPHP3-like_N"/>
</dbReference>
<dbReference type="AlphaFoldDB" id="A0A8H6TZN7"/>
<protein>
    <submittedName>
        <fullName evidence="4">Putative nwd2 protein</fullName>
    </submittedName>
</protein>